<accession>A0A2U2BHF1</accession>
<comment type="caution">
    <text evidence="2">The sequence shown here is derived from an EMBL/GenBank/DDBJ whole genome shotgun (WGS) entry which is preliminary data.</text>
</comment>
<sequence length="116" mass="12922">MEHKHTPGPWTVEPPSDSEPDYDKREKDYWSIRAPGPNDCISHEVARLSGWNIERDEHTARLIAAAPKLLQGCKIALSYIEAVCFNTPNPKKQKNYADCAAILRAAIAKATGATYE</sequence>
<reference evidence="2 3" key="2">
    <citation type="submission" date="2018-05" db="EMBL/GenBank/DDBJ databases">
        <authorList>
            <person name="Lanie J.A."/>
            <person name="Ng W.-L."/>
            <person name="Kazmierczak K.M."/>
            <person name="Andrzejewski T.M."/>
            <person name="Davidsen T.M."/>
            <person name="Wayne K.J."/>
            <person name="Tettelin H."/>
            <person name="Glass J.I."/>
            <person name="Rusch D."/>
            <person name="Podicherti R."/>
            <person name="Tsui H.-C.T."/>
            <person name="Winkler M.E."/>
        </authorList>
    </citation>
    <scope>NUCLEOTIDE SEQUENCE [LARGE SCALE GENOMIC DNA]</scope>
    <source>
        <strain evidence="2 3">YBY</strain>
    </source>
</reference>
<proteinExistence type="predicted"/>
<evidence type="ECO:0000256" key="1">
    <source>
        <dbReference type="SAM" id="MobiDB-lite"/>
    </source>
</evidence>
<dbReference type="RefSeq" id="WP_109089675.1">
    <property type="nucleotide sequence ID" value="NZ_QEXO01000004.1"/>
</dbReference>
<organism evidence="2 3">
    <name type="scientific">Alcaligenes faecalis</name>
    <dbReference type="NCBI Taxonomy" id="511"/>
    <lineage>
        <taxon>Bacteria</taxon>
        <taxon>Pseudomonadati</taxon>
        <taxon>Pseudomonadota</taxon>
        <taxon>Betaproteobacteria</taxon>
        <taxon>Burkholderiales</taxon>
        <taxon>Alcaligenaceae</taxon>
        <taxon>Alcaligenes</taxon>
    </lineage>
</organism>
<dbReference type="EMBL" id="QEXO01000004">
    <property type="protein sequence ID" value="PWE13445.1"/>
    <property type="molecule type" value="Genomic_DNA"/>
</dbReference>
<evidence type="ECO:0000313" key="3">
    <source>
        <dbReference type="Proteomes" id="UP000245216"/>
    </source>
</evidence>
<dbReference type="Proteomes" id="UP000245216">
    <property type="component" value="Unassembled WGS sequence"/>
</dbReference>
<feature type="region of interest" description="Disordered" evidence="1">
    <location>
        <begin position="1"/>
        <end position="26"/>
    </location>
</feature>
<name>A0A2U2BHF1_ALCFA</name>
<reference evidence="2 3" key="1">
    <citation type="submission" date="2018-05" db="EMBL/GenBank/DDBJ databases">
        <title>Genome Sequence of an Efficient Indole-Degrading Bacterium, Alcaligenes sp.YBY.</title>
        <authorList>
            <person name="Yang B."/>
        </authorList>
    </citation>
    <scope>NUCLEOTIDE SEQUENCE [LARGE SCALE GENOMIC DNA]</scope>
    <source>
        <strain evidence="2 3">YBY</strain>
    </source>
</reference>
<evidence type="ECO:0000313" key="2">
    <source>
        <dbReference type="EMBL" id="PWE13445.1"/>
    </source>
</evidence>
<protein>
    <submittedName>
        <fullName evidence="2">Uncharacterized protein</fullName>
    </submittedName>
</protein>
<gene>
    <name evidence="2" type="ORF">DF183_16720</name>
</gene>
<dbReference type="AlphaFoldDB" id="A0A2U2BHF1"/>